<proteinExistence type="predicted"/>
<accession>L0D7C9</accession>
<sequence>MHFEWETTNGRSGKVRIDDQEFNVDDGDLFLVTTRNEPPQIQQLRRGFRNVRLSDTNFLRSLARKDSDVAKFIAQATPPVPIRGL</sequence>
<dbReference type="KEGG" id="saci:Sinac_0070"/>
<name>L0D7C9_SINAD</name>
<reference evidence="1 2" key="1">
    <citation type="submission" date="2012-02" db="EMBL/GenBank/DDBJ databases">
        <title>Complete sequence of chromosome of Singulisphaera acidiphila DSM 18658.</title>
        <authorList>
            <consortium name="US DOE Joint Genome Institute (JGI-PGF)"/>
            <person name="Lucas S."/>
            <person name="Copeland A."/>
            <person name="Lapidus A."/>
            <person name="Glavina del Rio T."/>
            <person name="Dalin E."/>
            <person name="Tice H."/>
            <person name="Bruce D."/>
            <person name="Goodwin L."/>
            <person name="Pitluck S."/>
            <person name="Peters L."/>
            <person name="Ovchinnikova G."/>
            <person name="Chertkov O."/>
            <person name="Kyrpides N."/>
            <person name="Mavromatis K."/>
            <person name="Ivanova N."/>
            <person name="Brettin T."/>
            <person name="Detter J.C."/>
            <person name="Han C."/>
            <person name="Larimer F."/>
            <person name="Land M."/>
            <person name="Hauser L."/>
            <person name="Markowitz V."/>
            <person name="Cheng J.-F."/>
            <person name="Hugenholtz P."/>
            <person name="Woyke T."/>
            <person name="Wu D."/>
            <person name="Tindall B."/>
            <person name="Pomrenke H."/>
            <person name="Brambilla E."/>
            <person name="Klenk H.-P."/>
            <person name="Eisen J.A."/>
        </authorList>
    </citation>
    <scope>NUCLEOTIDE SEQUENCE [LARGE SCALE GENOMIC DNA]</scope>
    <source>
        <strain evidence="2">ATCC BAA-1392 / DSM 18658 / VKM B-2454 / MOB10</strain>
    </source>
</reference>
<gene>
    <name evidence="1" type="ordered locus">Sinac_0070</name>
</gene>
<evidence type="ECO:0000313" key="2">
    <source>
        <dbReference type="Proteomes" id="UP000010798"/>
    </source>
</evidence>
<dbReference type="EMBL" id="CP003364">
    <property type="protein sequence ID" value="AGA24531.1"/>
    <property type="molecule type" value="Genomic_DNA"/>
</dbReference>
<evidence type="ECO:0000313" key="1">
    <source>
        <dbReference type="EMBL" id="AGA24531.1"/>
    </source>
</evidence>
<organism evidence="1 2">
    <name type="scientific">Singulisphaera acidiphila (strain ATCC BAA-1392 / DSM 18658 / VKM B-2454 / MOB10)</name>
    <dbReference type="NCBI Taxonomy" id="886293"/>
    <lineage>
        <taxon>Bacteria</taxon>
        <taxon>Pseudomonadati</taxon>
        <taxon>Planctomycetota</taxon>
        <taxon>Planctomycetia</taxon>
        <taxon>Isosphaerales</taxon>
        <taxon>Isosphaeraceae</taxon>
        <taxon>Singulisphaera</taxon>
    </lineage>
</organism>
<protein>
    <submittedName>
        <fullName evidence="1">Uncharacterized protein</fullName>
    </submittedName>
</protein>
<keyword evidence="2" id="KW-1185">Reference proteome</keyword>
<dbReference type="Proteomes" id="UP000010798">
    <property type="component" value="Chromosome"/>
</dbReference>
<dbReference type="AlphaFoldDB" id="L0D7C9"/>
<dbReference type="HOGENOM" id="CLU_2510891_0_0_0"/>